<dbReference type="Pfam" id="PF01381">
    <property type="entry name" value="HTH_3"/>
    <property type="match status" value="1"/>
</dbReference>
<evidence type="ECO:0000313" key="3">
    <source>
        <dbReference type="Proteomes" id="UP000214747"/>
    </source>
</evidence>
<proteinExistence type="predicted"/>
<dbReference type="SMART" id="SM00530">
    <property type="entry name" value="HTH_XRE"/>
    <property type="match status" value="1"/>
</dbReference>
<accession>A0A225SRH8</accession>
<keyword evidence="3" id="KW-1185">Reference proteome</keyword>
<dbReference type="InterPro" id="IPR001387">
    <property type="entry name" value="Cro/C1-type_HTH"/>
</dbReference>
<dbReference type="AlphaFoldDB" id="A0A225SRH8"/>
<dbReference type="EMBL" id="NJGV01000014">
    <property type="protein sequence ID" value="OWY33735.1"/>
    <property type="molecule type" value="Genomic_DNA"/>
</dbReference>
<dbReference type="RefSeq" id="WP_088755942.1">
    <property type="nucleotide sequence ID" value="NZ_NJGV01000014.1"/>
</dbReference>
<evidence type="ECO:0000313" key="2">
    <source>
        <dbReference type="EMBL" id="OWY33735.1"/>
    </source>
</evidence>
<protein>
    <submittedName>
        <fullName evidence="2">Transcriptional regulator</fullName>
    </submittedName>
</protein>
<gene>
    <name evidence="2" type="ORF">CEJ45_15310</name>
</gene>
<feature type="domain" description="HTH cro/C1-type" evidence="1">
    <location>
        <begin position="40"/>
        <end position="93"/>
    </location>
</feature>
<dbReference type="GO" id="GO:0003677">
    <property type="term" value="F:DNA binding"/>
    <property type="evidence" value="ECO:0007669"/>
    <property type="project" value="InterPro"/>
</dbReference>
<dbReference type="InterPro" id="IPR010982">
    <property type="entry name" value="Lambda_DNA-bd_dom_sf"/>
</dbReference>
<sequence length="95" mass="10778">MSLASSGILEEPAMHQPSRYLTYVPNEVVCLMIHHQWTAIRSWREHLDLTQQEVAARIGISQSAYAQQESSKRLRPMSLERIAAALGLSVEQLDF</sequence>
<comment type="caution">
    <text evidence="2">The sequence shown here is derived from an EMBL/GenBank/DDBJ whole genome shotgun (WGS) entry which is preliminary data.</text>
</comment>
<organism evidence="2 3">
    <name type="scientific">Herbaspirillum aquaticum</name>
    <dbReference type="NCBI Taxonomy" id="568783"/>
    <lineage>
        <taxon>Bacteria</taxon>
        <taxon>Pseudomonadati</taxon>
        <taxon>Pseudomonadota</taxon>
        <taxon>Betaproteobacteria</taxon>
        <taxon>Burkholderiales</taxon>
        <taxon>Oxalobacteraceae</taxon>
        <taxon>Herbaspirillum</taxon>
    </lineage>
</organism>
<dbReference type="SUPFAM" id="SSF47413">
    <property type="entry name" value="lambda repressor-like DNA-binding domains"/>
    <property type="match status" value="1"/>
</dbReference>
<dbReference type="Gene3D" id="1.10.260.40">
    <property type="entry name" value="lambda repressor-like DNA-binding domains"/>
    <property type="match status" value="1"/>
</dbReference>
<dbReference type="CDD" id="cd00093">
    <property type="entry name" value="HTH_XRE"/>
    <property type="match status" value="1"/>
</dbReference>
<reference evidence="2 3" key="1">
    <citation type="journal article" date="2010" name="Int. J. Syst. Evol. Microbiol.">
        <title>Reclassification of Herbaspirillum putei as a later heterotypic synonym of Herbaspirillum huttiense, with the description of H. huttiense subsp. huttiense subsp. nov. and H. huttiense subsp. putei subsp. nov., comb. nov., and description of Herbaspirillum aquaticum sp. nov.</title>
        <authorList>
            <person name="Dobritsa A.P."/>
            <person name="Reddy M.C."/>
            <person name="Samadpour M."/>
        </authorList>
    </citation>
    <scope>NUCLEOTIDE SEQUENCE [LARGE SCALE GENOMIC DNA]</scope>
    <source>
        <strain evidence="2 3">IEH 4430</strain>
    </source>
</reference>
<dbReference type="Proteomes" id="UP000214747">
    <property type="component" value="Unassembled WGS sequence"/>
</dbReference>
<evidence type="ECO:0000259" key="1">
    <source>
        <dbReference type="PROSITE" id="PS50943"/>
    </source>
</evidence>
<dbReference type="PROSITE" id="PS50943">
    <property type="entry name" value="HTH_CROC1"/>
    <property type="match status" value="1"/>
</dbReference>
<name>A0A225SRH8_9BURK</name>